<dbReference type="InterPro" id="IPR050170">
    <property type="entry name" value="TruD_pseudoU_synthase"/>
</dbReference>
<name>A0ABS8BZM9_9ALTE</name>
<evidence type="ECO:0000313" key="7">
    <source>
        <dbReference type="Proteomes" id="UP000633814"/>
    </source>
</evidence>
<comment type="caution">
    <text evidence="6">The sequence shown here is derived from an EMBL/GenBank/DDBJ whole genome shotgun (WGS) entry which is preliminary data.</text>
</comment>
<dbReference type="Gene3D" id="3.30.2340.10">
    <property type="entry name" value="TruD, insertion domain"/>
    <property type="match status" value="1"/>
</dbReference>
<keyword evidence="3 4" id="KW-0413">Isomerase</keyword>
<dbReference type="Gene3D" id="3.30.2350.20">
    <property type="entry name" value="TruD, catalytic domain"/>
    <property type="match status" value="1"/>
</dbReference>
<evidence type="ECO:0000259" key="5">
    <source>
        <dbReference type="PROSITE" id="PS50984"/>
    </source>
</evidence>
<dbReference type="HAMAP" id="MF_01082">
    <property type="entry name" value="TruD"/>
    <property type="match status" value="1"/>
</dbReference>
<dbReference type="PROSITE" id="PS50984">
    <property type="entry name" value="TRUD"/>
    <property type="match status" value="1"/>
</dbReference>
<evidence type="ECO:0000256" key="4">
    <source>
        <dbReference type="HAMAP-Rule" id="MF_01082"/>
    </source>
</evidence>
<comment type="function">
    <text evidence="4">Responsible for synthesis of pseudouridine from uracil-13 in transfer RNAs.</text>
</comment>
<evidence type="ECO:0000256" key="1">
    <source>
        <dbReference type="ARBA" id="ARBA00007953"/>
    </source>
</evidence>
<dbReference type="PROSITE" id="PS01268">
    <property type="entry name" value="UPF0024"/>
    <property type="match status" value="1"/>
</dbReference>
<dbReference type="InterPro" id="IPR011760">
    <property type="entry name" value="PsdUridine_synth_TruD_insert"/>
</dbReference>
<reference evidence="6 7" key="1">
    <citation type="submission" date="2021-10" db="EMBL/GenBank/DDBJ databases">
        <title>Alishewanella koreense sp. nov. isolated from seawater of southwestern coast in South Korea and the proposal for the reclassification of Rheinheimera perlucida and Rheinheimera tuosuensis as Arsukibacterium perlucida and Arsukibacterium tuosuensis.</title>
        <authorList>
            <person name="Kim K.H."/>
            <person name="Ruan W."/>
            <person name="Kim K.R."/>
            <person name="Baek J.H."/>
            <person name="Jeon C.O."/>
        </authorList>
    </citation>
    <scope>NUCLEOTIDE SEQUENCE [LARGE SCALE GENOMIC DNA]</scope>
    <source>
        <strain evidence="6 7">16-MA</strain>
    </source>
</reference>
<keyword evidence="7" id="KW-1185">Reference proteome</keyword>
<dbReference type="EC" id="5.4.99.27" evidence="4"/>
<dbReference type="PANTHER" id="PTHR47811:SF1">
    <property type="entry name" value="TRNA PSEUDOURIDINE SYNTHASE D"/>
    <property type="match status" value="1"/>
</dbReference>
<dbReference type="PANTHER" id="PTHR47811">
    <property type="entry name" value="TRNA PSEUDOURIDINE SYNTHASE D"/>
    <property type="match status" value="1"/>
</dbReference>
<feature type="domain" description="TRUD" evidence="5">
    <location>
        <begin position="166"/>
        <end position="312"/>
    </location>
</feature>
<dbReference type="InterPro" id="IPR020119">
    <property type="entry name" value="PsdUridine_synth_TruD_CS"/>
</dbReference>
<dbReference type="RefSeq" id="WP_226749623.1">
    <property type="nucleotide sequence ID" value="NZ_JAEINI020000001.1"/>
</dbReference>
<sequence length="360" mass="40035">MLNTESALSHPSFPAQAELAYLHGQPHIRAAIRAAAADFLVVEELNFTPSGAGEHILLQIEKTGQNTQFIARELARLTGLRVRDISYAGLKDRHAVTQQWFCFKWPIKQELDWQTWQIEGANILQMVRHYRKLRLGALKRNHFTLRLTQVSDIPALMAKLPLLKAGVPNYYGEQRFGLAGGNLHLAERLFQGESIADRQLRGLALSASRSFLFNQVLSARIQKGHFQQLMAGDVVQLNGSGSIFPVTEPDAVLQQRLDSADIHLTAPLCGEGKALVSADAALFEQQVLAPWQHWVSGLELLRVQVGRRAMRVIPESVSATVEADTVTLQFALPAGCFATSVLRELVSYRDIARDLVQMEC</sequence>
<dbReference type="SUPFAM" id="SSF55120">
    <property type="entry name" value="Pseudouridine synthase"/>
    <property type="match status" value="1"/>
</dbReference>
<proteinExistence type="inferred from homology"/>
<comment type="similarity">
    <text evidence="1 4">Belongs to the pseudouridine synthase TruD family.</text>
</comment>
<evidence type="ECO:0000256" key="2">
    <source>
        <dbReference type="ARBA" id="ARBA00022694"/>
    </source>
</evidence>
<dbReference type="InterPro" id="IPR043165">
    <property type="entry name" value="TruD_insert_sf"/>
</dbReference>
<evidence type="ECO:0000313" key="6">
    <source>
        <dbReference type="EMBL" id="MCB5225534.1"/>
    </source>
</evidence>
<comment type="catalytic activity">
    <reaction evidence="4">
        <text>uridine(13) in tRNA = pseudouridine(13) in tRNA</text>
        <dbReference type="Rhea" id="RHEA:42540"/>
        <dbReference type="Rhea" id="RHEA-COMP:10105"/>
        <dbReference type="Rhea" id="RHEA-COMP:10106"/>
        <dbReference type="ChEBI" id="CHEBI:65314"/>
        <dbReference type="ChEBI" id="CHEBI:65315"/>
        <dbReference type="EC" id="5.4.99.27"/>
    </reaction>
</comment>
<evidence type="ECO:0000256" key="3">
    <source>
        <dbReference type="ARBA" id="ARBA00023235"/>
    </source>
</evidence>
<gene>
    <name evidence="4" type="primary">truD</name>
    <name evidence="6" type="ORF">JAO78_001700</name>
</gene>
<organism evidence="6 7">
    <name type="scientific">Alishewanella maricola</name>
    <dbReference type="NCBI Taxonomy" id="2795740"/>
    <lineage>
        <taxon>Bacteria</taxon>
        <taxon>Pseudomonadati</taxon>
        <taxon>Pseudomonadota</taxon>
        <taxon>Gammaproteobacteria</taxon>
        <taxon>Alteromonadales</taxon>
        <taxon>Alteromonadaceae</taxon>
        <taxon>Alishewanella</taxon>
    </lineage>
</organism>
<protein>
    <recommendedName>
        <fullName evidence="4">tRNA pseudouridine synthase D</fullName>
        <ecNumber evidence="4">5.4.99.27</ecNumber>
    </recommendedName>
    <alternativeName>
        <fullName evidence="4">tRNA pseudouridine(13) synthase</fullName>
    </alternativeName>
    <alternativeName>
        <fullName evidence="4">tRNA pseudouridylate synthase D</fullName>
    </alternativeName>
    <alternativeName>
        <fullName evidence="4">tRNA-uridine isomerase D</fullName>
    </alternativeName>
</protein>
<dbReference type="EMBL" id="JAEINI020000001">
    <property type="protein sequence ID" value="MCB5225534.1"/>
    <property type="molecule type" value="Genomic_DNA"/>
</dbReference>
<dbReference type="InterPro" id="IPR042214">
    <property type="entry name" value="TruD_catalytic"/>
</dbReference>
<dbReference type="InterPro" id="IPR020103">
    <property type="entry name" value="PsdUridine_synth_cat_dom_sf"/>
</dbReference>
<feature type="active site" description="Nucleophile" evidence="4">
    <location>
        <position position="92"/>
    </location>
</feature>
<dbReference type="Pfam" id="PF01142">
    <property type="entry name" value="TruD"/>
    <property type="match status" value="2"/>
</dbReference>
<dbReference type="Proteomes" id="UP000633814">
    <property type="component" value="Unassembled WGS sequence"/>
</dbReference>
<keyword evidence="2 4" id="KW-0819">tRNA processing</keyword>
<accession>A0ABS8BZM9</accession>
<dbReference type="InterPro" id="IPR001656">
    <property type="entry name" value="PsdUridine_synth_TruD"/>
</dbReference>